<gene>
    <name evidence="4" type="ORF">IAB04_07610</name>
</gene>
<comment type="caution">
    <text evidence="4">The sequence shown here is derived from an EMBL/GenBank/DDBJ whole genome shotgun (WGS) entry which is preliminary data.</text>
</comment>
<dbReference type="InterPro" id="IPR008218">
    <property type="entry name" value="ATPase_V1-cplx_f_g_su"/>
</dbReference>
<dbReference type="Pfam" id="PF01990">
    <property type="entry name" value="ATP-synt_F"/>
    <property type="match status" value="1"/>
</dbReference>
<dbReference type="GO" id="GO:0046961">
    <property type="term" value="F:proton-transporting ATPase activity, rotational mechanism"/>
    <property type="evidence" value="ECO:0007669"/>
    <property type="project" value="InterPro"/>
</dbReference>
<accession>A0A9D1LW95</accession>
<comment type="similarity">
    <text evidence="1">Belongs to the V-ATPase F subunit family.</text>
</comment>
<keyword evidence="2" id="KW-0813">Transport</keyword>
<evidence type="ECO:0000256" key="3">
    <source>
        <dbReference type="ARBA" id="ARBA00023065"/>
    </source>
</evidence>
<name>A0A9D1LW95_9FIRM</name>
<evidence type="ECO:0000256" key="1">
    <source>
        <dbReference type="ARBA" id="ARBA00010148"/>
    </source>
</evidence>
<dbReference type="Proteomes" id="UP000824111">
    <property type="component" value="Unassembled WGS sequence"/>
</dbReference>
<proteinExistence type="inferred from homology"/>
<protein>
    <submittedName>
        <fullName evidence="4">V-type ATP synthase subunit F</fullName>
    </submittedName>
</protein>
<evidence type="ECO:0000256" key="2">
    <source>
        <dbReference type="ARBA" id="ARBA00022448"/>
    </source>
</evidence>
<evidence type="ECO:0000313" key="4">
    <source>
        <dbReference type="EMBL" id="HIU49218.1"/>
    </source>
</evidence>
<dbReference type="EMBL" id="DVND01000189">
    <property type="protein sequence ID" value="HIU49218.1"/>
    <property type="molecule type" value="Genomic_DNA"/>
</dbReference>
<dbReference type="AlphaFoldDB" id="A0A9D1LW95"/>
<evidence type="ECO:0000313" key="5">
    <source>
        <dbReference type="Proteomes" id="UP000824111"/>
    </source>
</evidence>
<dbReference type="Gene3D" id="3.40.50.10580">
    <property type="entry name" value="ATPase, V1 complex, subunit F"/>
    <property type="match status" value="1"/>
</dbReference>
<keyword evidence="3" id="KW-0406">Ion transport</keyword>
<organism evidence="4 5">
    <name type="scientific">Candidatus Avimonoglobus intestinipullorum</name>
    <dbReference type="NCBI Taxonomy" id="2840699"/>
    <lineage>
        <taxon>Bacteria</taxon>
        <taxon>Bacillati</taxon>
        <taxon>Bacillota</taxon>
        <taxon>Clostridia</taxon>
        <taxon>Eubacteriales</taxon>
        <taxon>Candidatus Avimonoglobus</taxon>
    </lineage>
</organism>
<reference evidence="4" key="1">
    <citation type="submission" date="2020-10" db="EMBL/GenBank/DDBJ databases">
        <authorList>
            <person name="Gilroy R."/>
        </authorList>
    </citation>
    <scope>NUCLEOTIDE SEQUENCE</scope>
    <source>
        <strain evidence="4">ChiSjej4B22-9803</strain>
    </source>
</reference>
<reference evidence="4" key="2">
    <citation type="journal article" date="2021" name="PeerJ">
        <title>Extensive microbial diversity within the chicken gut microbiome revealed by metagenomics and culture.</title>
        <authorList>
            <person name="Gilroy R."/>
            <person name="Ravi A."/>
            <person name="Getino M."/>
            <person name="Pursley I."/>
            <person name="Horton D.L."/>
            <person name="Alikhan N.F."/>
            <person name="Baker D."/>
            <person name="Gharbi K."/>
            <person name="Hall N."/>
            <person name="Watson M."/>
            <person name="Adriaenssens E.M."/>
            <person name="Foster-Nyarko E."/>
            <person name="Jarju S."/>
            <person name="Secka A."/>
            <person name="Antonio M."/>
            <person name="Oren A."/>
            <person name="Chaudhuri R.R."/>
            <person name="La Ragione R."/>
            <person name="Hildebrand F."/>
            <person name="Pallen M.J."/>
        </authorList>
    </citation>
    <scope>NUCLEOTIDE SEQUENCE</scope>
    <source>
        <strain evidence="4">ChiSjej4B22-9803</strain>
    </source>
</reference>
<dbReference type="InterPro" id="IPR036906">
    <property type="entry name" value="ATPase_V1_fsu_sf"/>
</dbReference>
<sequence length="106" mass="11470">MYKIGVIGDYDSICGFGALGLDIYPAGSAEEGAALLKRLAGGEYGILYVTEPLIEQLPELFEKYRQRRVPAVIPIPSSRGATGFGVAQVKRYVEQAVGSDIIFNED</sequence>
<dbReference type="SUPFAM" id="SSF159468">
    <property type="entry name" value="AtpF-like"/>
    <property type="match status" value="1"/>
</dbReference>